<reference evidence="10" key="1">
    <citation type="submission" date="2022-11" db="EMBL/GenBank/DDBJ databases">
        <authorList>
            <person name="Morgan W.R."/>
            <person name="Tartar A."/>
        </authorList>
    </citation>
    <scope>NUCLEOTIDE SEQUENCE</scope>
    <source>
        <strain evidence="10">ARSEF 373</strain>
    </source>
</reference>
<feature type="compositionally biased region" description="Polar residues" evidence="7">
    <location>
        <begin position="775"/>
        <end position="790"/>
    </location>
</feature>
<keyword evidence="8" id="KW-0812">Transmembrane</keyword>
<feature type="compositionally biased region" description="Low complexity" evidence="7">
    <location>
        <begin position="600"/>
        <end position="612"/>
    </location>
</feature>
<evidence type="ECO:0000313" key="11">
    <source>
        <dbReference type="Proteomes" id="UP001146120"/>
    </source>
</evidence>
<dbReference type="Proteomes" id="UP001146120">
    <property type="component" value="Unassembled WGS sequence"/>
</dbReference>
<feature type="region of interest" description="Disordered" evidence="7">
    <location>
        <begin position="583"/>
        <end position="612"/>
    </location>
</feature>
<evidence type="ECO:0000256" key="3">
    <source>
        <dbReference type="ARBA" id="ARBA00022884"/>
    </source>
</evidence>
<evidence type="ECO:0000256" key="5">
    <source>
        <dbReference type="ARBA" id="ARBA00023242"/>
    </source>
</evidence>
<dbReference type="InterPro" id="IPR003954">
    <property type="entry name" value="RRM_euk-type"/>
</dbReference>
<feature type="region of interest" description="Disordered" evidence="7">
    <location>
        <begin position="449"/>
        <end position="483"/>
    </location>
</feature>
<keyword evidence="2" id="KW-0507">mRNA processing</keyword>
<dbReference type="Pfam" id="PF00076">
    <property type="entry name" value="RRM_1"/>
    <property type="match status" value="1"/>
</dbReference>
<gene>
    <name evidence="10" type="ORF">N0F65_010381</name>
</gene>
<dbReference type="InterPro" id="IPR034653">
    <property type="entry name" value="SPF45_RRM"/>
</dbReference>
<feature type="compositionally biased region" description="Polar residues" evidence="7">
    <location>
        <begin position="22"/>
        <end position="31"/>
    </location>
</feature>
<dbReference type="FunFam" id="3.30.70.330:FF:000382">
    <property type="entry name" value="G-patch domain-containing protein"/>
    <property type="match status" value="1"/>
</dbReference>
<protein>
    <recommendedName>
        <fullName evidence="9">RRM domain-containing protein</fullName>
    </recommendedName>
</protein>
<dbReference type="InterPro" id="IPR035979">
    <property type="entry name" value="RBD_domain_sf"/>
</dbReference>
<evidence type="ECO:0000256" key="4">
    <source>
        <dbReference type="ARBA" id="ARBA00023187"/>
    </source>
</evidence>
<feature type="transmembrane region" description="Helical" evidence="8">
    <location>
        <begin position="271"/>
        <end position="293"/>
    </location>
</feature>
<evidence type="ECO:0000256" key="8">
    <source>
        <dbReference type="SAM" id="Phobius"/>
    </source>
</evidence>
<evidence type="ECO:0000313" key="10">
    <source>
        <dbReference type="EMBL" id="DAZ94137.1"/>
    </source>
</evidence>
<evidence type="ECO:0000256" key="1">
    <source>
        <dbReference type="ARBA" id="ARBA00004123"/>
    </source>
</evidence>
<dbReference type="CDD" id="cd12647">
    <property type="entry name" value="RRM_UHM_SPF45"/>
    <property type="match status" value="1"/>
</dbReference>
<feature type="region of interest" description="Disordered" evidence="7">
    <location>
        <begin position="1"/>
        <end position="70"/>
    </location>
</feature>
<keyword evidence="5" id="KW-0539">Nucleus</keyword>
<feature type="compositionally biased region" description="Basic and acidic residues" evidence="7">
    <location>
        <begin position="794"/>
        <end position="810"/>
    </location>
</feature>
<feature type="transmembrane region" description="Helical" evidence="8">
    <location>
        <begin position="299"/>
        <end position="318"/>
    </location>
</feature>
<feature type="compositionally biased region" description="Basic and acidic residues" evidence="7">
    <location>
        <begin position="832"/>
        <end position="872"/>
    </location>
</feature>
<feature type="compositionally biased region" description="Polar residues" evidence="7">
    <location>
        <begin position="584"/>
        <end position="599"/>
    </location>
</feature>
<dbReference type="GO" id="GO:0045292">
    <property type="term" value="P:mRNA cis splicing, via spliceosome"/>
    <property type="evidence" value="ECO:0007669"/>
    <property type="project" value="InterPro"/>
</dbReference>
<keyword evidence="3 6" id="KW-0694">RNA-binding</keyword>
<keyword evidence="11" id="KW-1185">Reference proteome</keyword>
<dbReference type="Gene3D" id="3.30.70.330">
    <property type="match status" value="1"/>
</dbReference>
<evidence type="ECO:0000256" key="6">
    <source>
        <dbReference type="PROSITE-ProRule" id="PRU00176"/>
    </source>
</evidence>
<dbReference type="PROSITE" id="PS50102">
    <property type="entry name" value="RRM"/>
    <property type="match status" value="1"/>
</dbReference>
<dbReference type="EMBL" id="DAKRPA010000267">
    <property type="protein sequence ID" value="DAZ94137.1"/>
    <property type="molecule type" value="Genomic_DNA"/>
</dbReference>
<dbReference type="GO" id="GO:0071011">
    <property type="term" value="C:precatalytic spliceosome"/>
    <property type="evidence" value="ECO:0007669"/>
    <property type="project" value="TreeGrafter"/>
</dbReference>
<feature type="compositionally biased region" description="Polar residues" evidence="7">
    <location>
        <begin position="718"/>
        <end position="730"/>
    </location>
</feature>
<keyword evidence="8" id="KW-0472">Membrane</keyword>
<dbReference type="GO" id="GO:0003723">
    <property type="term" value="F:RNA binding"/>
    <property type="evidence" value="ECO:0007669"/>
    <property type="project" value="UniProtKB-UniRule"/>
</dbReference>
<dbReference type="SMART" id="SM00361">
    <property type="entry name" value="RRM_1"/>
    <property type="match status" value="1"/>
</dbReference>
<evidence type="ECO:0000259" key="9">
    <source>
        <dbReference type="PROSITE" id="PS50102"/>
    </source>
</evidence>
<reference evidence="10" key="2">
    <citation type="journal article" date="2023" name="Microbiol Resour">
        <title>Decontamination and Annotation of the Draft Genome Sequence of the Oomycete Lagenidium giganteum ARSEF 373.</title>
        <authorList>
            <person name="Morgan W.R."/>
            <person name="Tartar A."/>
        </authorList>
    </citation>
    <scope>NUCLEOTIDE SEQUENCE</scope>
    <source>
        <strain evidence="10">ARSEF 373</strain>
    </source>
</reference>
<feature type="region of interest" description="Disordered" evidence="7">
    <location>
        <begin position="711"/>
        <end position="887"/>
    </location>
</feature>
<feature type="domain" description="RRM" evidence="9">
    <location>
        <begin position="894"/>
        <end position="980"/>
    </location>
</feature>
<dbReference type="AlphaFoldDB" id="A0AAV2YLE4"/>
<evidence type="ECO:0000256" key="7">
    <source>
        <dbReference type="SAM" id="MobiDB-lite"/>
    </source>
</evidence>
<dbReference type="InterPro" id="IPR000504">
    <property type="entry name" value="RRM_dom"/>
</dbReference>
<accession>A0AAV2YLE4</accession>
<keyword evidence="8" id="KW-1133">Transmembrane helix</keyword>
<dbReference type="SUPFAM" id="SSF54928">
    <property type="entry name" value="RNA-binding domain, RBD"/>
    <property type="match status" value="1"/>
</dbReference>
<dbReference type="PANTHER" id="PTHR13288:SF8">
    <property type="entry name" value="SPLICING FACTOR 45"/>
    <property type="match status" value="1"/>
</dbReference>
<dbReference type="InterPro" id="IPR012677">
    <property type="entry name" value="Nucleotide-bd_a/b_plait_sf"/>
</dbReference>
<evidence type="ECO:0000256" key="2">
    <source>
        <dbReference type="ARBA" id="ARBA00022664"/>
    </source>
</evidence>
<feature type="compositionally biased region" description="Basic residues" evidence="7">
    <location>
        <begin position="811"/>
        <end position="831"/>
    </location>
</feature>
<organism evidence="10 11">
    <name type="scientific">Lagenidium giganteum</name>
    <dbReference type="NCBI Taxonomy" id="4803"/>
    <lineage>
        <taxon>Eukaryota</taxon>
        <taxon>Sar</taxon>
        <taxon>Stramenopiles</taxon>
        <taxon>Oomycota</taxon>
        <taxon>Peronosporomycetes</taxon>
        <taxon>Pythiales</taxon>
        <taxon>Pythiaceae</taxon>
    </lineage>
</organism>
<feature type="compositionally biased region" description="Low complexity" evidence="7">
    <location>
        <begin position="470"/>
        <end position="482"/>
    </location>
</feature>
<dbReference type="InterPro" id="IPR040052">
    <property type="entry name" value="RBM17"/>
</dbReference>
<proteinExistence type="predicted"/>
<comment type="caution">
    <text evidence="10">The sequence shown here is derived from an EMBL/GenBank/DDBJ whole genome shotgun (WGS) entry which is preliminary data.</text>
</comment>
<sequence>MATVPKHVRLGQMADARDDISAQRSSVTVSPSLRRRSSDAQRIRSFTTEDLPSTTKPLLPPKNATKAKDNSTQMKLRQASINAQAVAKLSTVLIDKVKKSFSLDESERILRANWTFVEFEEGQLQTLKTTVNDLEHAFQFSKASKLVSLATSTLERCDSLVERGTVHVEQCNMMFSHWSNETMTLRDYLSKLCEAVRPNSPPRDQNEAKRNARRAEWAISRMGQSVQSMVSEIRDNLAELDDMITECTKLMVQAITLLHLRSRSADFSGTGVAAGAAGVVAGALVGAAGLIAAPVTGGLSVPIAVAGKGLFFTGVAALTPSTIMLKRHNQQLHGLIKLVECLKCRLEIMNQRRDEMAKAFAACEDIELNVKQVSYFCQDSVELEISQYESAWCFVEVIQARLTTMDQTISLFLASPSIFHYSKSEDSLHHYLLQDDDEEELKQRVARPPSMDLYGDLPMDDSAAGDAKPSSSTSNNNNSTSSVHALVRPAIRAEEEESGFSQGRREATKRACAIDCHLGIYLGVWLCWESAADIVGPQSTSMLPASLAGPKAKSLNGPLPGAKKPVTGFSMAFVPVSVNRKPVVTSQPAQSEKTSTTQQGARPAPGSAPSPVAVETSNLHFFQGTYRDEYDPSRPNSYEAFCEERANREKMEMVKRGLEKRQRVQEIEAKREREKLVKDLEAGKAPVLPTAGRGRGMTMPAWMRKKIEETAAAAGKGTDSSEATKGTNTEQFEDAPARSGLGFAASQRDEKAPRSGLGFSQSVGAPGSFAPMNFTKASTDSSSVMGTQHASIGAERDEFGREITRRNSDHSRKRSRSRSPSRSPDRRRHRDSSHSSTREREHDRAHGHDSGDSRERTETAKYNRYARYDERTGATSTTTERAAPRTAEVTKASKVILLQNMVGPGEVDDGLQGEVKEECSAKYGEVTNCLIYELTGRVNPEEAVRIFVEFKHQQDADKAIAGLNARFFGGRRVKASHYDESKFKRFNLTA</sequence>
<dbReference type="PANTHER" id="PTHR13288">
    <property type="entry name" value="SPLICING FACTOR 45 SPF45"/>
    <property type="match status" value="1"/>
</dbReference>
<name>A0AAV2YLE4_9STRA</name>
<feature type="compositionally biased region" description="Low complexity" evidence="7">
    <location>
        <begin position="874"/>
        <end position="887"/>
    </location>
</feature>
<keyword evidence="4" id="KW-0508">mRNA splicing</keyword>
<comment type="subcellular location">
    <subcellularLocation>
        <location evidence="1">Nucleus</location>
    </subcellularLocation>
</comment>